<dbReference type="RefSeq" id="WP_317490245.1">
    <property type="nucleotide sequence ID" value="NZ_CP136051.1"/>
</dbReference>
<evidence type="ECO:0000313" key="5">
    <source>
        <dbReference type="EMBL" id="WOK07571.1"/>
    </source>
</evidence>
<dbReference type="Gene3D" id="3.10.20.310">
    <property type="entry name" value="membrane protein fhac"/>
    <property type="match status" value="1"/>
</dbReference>
<dbReference type="Pfam" id="PF07244">
    <property type="entry name" value="POTRA"/>
    <property type="match status" value="1"/>
</dbReference>
<reference evidence="5 6" key="1">
    <citation type="journal article" date="2023" name="Microbiol. Resour. Announc.">
        <title>Complete Genome Sequence of Imperialibacter roseus strain P4T.</title>
        <authorList>
            <person name="Tizabi D.R."/>
            <person name="Bachvaroff T."/>
            <person name="Hill R.T."/>
        </authorList>
    </citation>
    <scope>NUCLEOTIDE SEQUENCE [LARGE SCALE GENOMIC DNA]</scope>
    <source>
        <strain evidence="5 6">P4T</strain>
    </source>
</reference>
<comment type="subcellular location">
    <subcellularLocation>
        <location evidence="1">Membrane</location>
    </subcellularLocation>
</comment>
<evidence type="ECO:0000256" key="2">
    <source>
        <dbReference type="ARBA" id="ARBA00023136"/>
    </source>
</evidence>
<accession>A0ABZ0ISK5</accession>
<dbReference type="Proteomes" id="UP001302349">
    <property type="component" value="Chromosome"/>
</dbReference>
<gene>
    <name evidence="5" type="ORF">RT717_02910</name>
</gene>
<feature type="chain" id="PRO_5045387949" evidence="3">
    <location>
        <begin position="27"/>
        <end position="484"/>
    </location>
</feature>
<dbReference type="Gene3D" id="2.40.160.50">
    <property type="entry name" value="membrane protein fhac: a member of the omp85/tpsb transporter family"/>
    <property type="match status" value="1"/>
</dbReference>
<proteinExistence type="predicted"/>
<feature type="domain" description="POTRA" evidence="4">
    <location>
        <begin position="46"/>
        <end position="122"/>
    </location>
</feature>
<keyword evidence="6" id="KW-1185">Reference proteome</keyword>
<organism evidence="5 6">
    <name type="scientific">Imperialibacter roseus</name>
    <dbReference type="NCBI Taxonomy" id="1324217"/>
    <lineage>
        <taxon>Bacteria</taxon>
        <taxon>Pseudomonadati</taxon>
        <taxon>Bacteroidota</taxon>
        <taxon>Cytophagia</taxon>
        <taxon>Cytophagales</taxon>
        <taxon>Flammeovirgaceae</taxon>
        <taxon>Imperialibacter</taxon>
    </lineage>
</organism>
<dbReference type="InterPro" id="IPR010827">
    <property type="entry name" value="BamA/TamA_POTRA"/>
</dbReference>
<feature type="signal peptide" evidence="3">
    <location>
        <begin position="1"/>
        <end position="26"/>
    </location>
</feature>
<dbReference type="PROSITE" id="PS51257">
    <property type="entry name" value="PROKAR_LIPOPROTEIN"/>
    <property type="match status" value="1"/>
</dbReference>
<evidence type="ECO:0000259" key="4">
    <source>
        <dbReference type="PROSITE" id="PS51779"/>
    </source>
</evidence>
<dbReference type="PROSITE" id="PS51779">
    <property type="entry name" value="POTRA"/>
    <property type="match status" value="1"/>
</dbReference>
<dbReference type="EMBL" id="CP136051">
    <property type="protein sequence ID" value="WOK07571.1"/>
    <property type="molecule type" value="Genomic_DNA"/>
</dbReference>
<sequence>MRLKINAFAIACFFALTLFGCLPSAAQDSGKKNKAVAVDTIPQRFIKVEKIYIIGHKRTRKSVITRELSIEENGIYDSTTLATTLELDKQKIFNTRLFNTVDVTLLETAPGIGSVLVKVEERWYFFPAPIFQLADRNFNDWWTNRERDLSRVNYGVRVDQYNLRGMNDRLRLIAQFGFTRQFDITYSIPYFDKRQRHGFTTGASYNESKNVAYQTDNHIPTFIRSEDLIQNRFNTYLQYSYRNAFYNFHYFTVGYQKLEAADTIRQLNPNYFGINKGQQQFVHLKYQFLRDRRDFRNYPLKGYYVSFIGEKDGLSNKSDINLWSGKLLYAKFWDMGKGFYFAAGLTGLVSGPSSQPYSVNQSLGFGRNYVRGFELNVVEGPRYVLSKNTFKKEIFKTTKDISRIMLIPQFQKLPLALYAKVFFDLGYVQNYPNYELNTRLSNKLLYGVGTGLDLVSFYDFVVRTEYSYNSQGDFHFFLNFKAEL</sequence>
<name>A0ABZ0ISK5_9BACT</name>
<evidence type="ECO:0000313" key="6">
    <source>
        <dbReference type="Proteomes" id="UP001302349"/>
    </source>
</evidence>
<evidence type="ECO:0000256" key="3">
    <source>
        <dbReference type="SAM" id="SignalP"/>
    </source>
</evidence>
<keyword evidence="2" id="KW-0472">Membrane</keyword>
<keyword evidence="3" id="KW-0732">Signal</keyword>
<dbReference type="InterPro" id="IPR034746">
    <property type="entry name" value="POTRA"/>
</dbReference>
<evidence type="ECO:0000256" key="1">
    <source>
        <dbReference type="ARBA" id="ARBA00004370"/>
    </source>
</evidence>
<protein>
    <submittedName>
        <fullName evidence="5">POTRA domain-containing protein</fullName>
    </submittedName>
</protein>